<feature type="domain" description="Phospholipid/glycerol acyltransferase" evidence="4">
    <location>
        <begin position="35"/>
        <end position="147"/>
    </location>
</feature>
<dbReference type="AlphaFoldDB" id="A0A8J7C1G5"/>
<dbReference type="InterPro" id="IPR002123">
    <property type="entry name" value="Plipid/glycerol_acylTrfase"/>
</dbReference>
<dbReference type="EMBL" id="JACXWD010000009">
    <property type="protein sequence ID" value="MBD3867395.1"/>
    <property type="molecule type" value="Genomic_DNA"/>
</dbReference>
<evidence type="ECO:0000256" key="1">
    <source>
        <dbReference type="ARBA" id="ARBA00005189"/>
    </source>
</evidence>
<organism evidence="5 6">
    <name type="scientific">Candidatus Polarisedimenticola svalbardensis</name>
    <dbReference type="NCBI Taxonomy" id="2886004"/>
    <lineage>
        <taxon>Bacteria</taxon>
        <taxon>Pseudomonadati</taxon>
        <taxon>Acidobacteriota</taxon>
        <taxon>Candidatus Polarisedimenticolia</taxon>
        <taxon>Candidatus Polarisedimenticolales</taxon>
        <taxon>Candidatus Polarisedimenticolaceae</taxon>
        <taxon>Candidatus Polarisedimenticola</taxon>
    </lineage>
</organism>
<proteinExistence type="predicted"/>
<dbReference type="Proteomes" id="UP000648239">
    <property type="component" value="Unassembled WGS sequence"/>
</dbReference>
<accession>A0A8J7C1G5</accession>
<dbReference type="GO" id="GO:0003841">
    <property type="term" value="F:1-acylglycerol-3-phosphate O-acyltransferase activity"/>
    <property type="evidence" value="ECO:0007669"/>
    <property type="project" value="TreeGrafter"/>
</dbReference>
<dbReference type="Pfam" id="PF01553">
    <property type="entry name" value="Acyltransferase"/>
    <property type="match status" value="1"/>
</dbReference>
<dbReference type="CDD" id="cd07989">
    <property type="entry name" value="LPLAT_AGPAT-like"/>
    <property type="match status" value="1"/>
</dbReference>
<comment type="pathway">
    <text evidence="1">Lipid metabolism.</text>
</comment>
<keyword evidence="3 5" id="KW-0012">Acyltransferase</keyword>
<keyword evidence="2" id="KW-0808">Transferase</keyword>
<dbReference type="SUPFAM" id="SSF69593">
    <property type="entry name" value="Glycerol-3-phosphate (1)-acyltransferase"/>
    <property type="match status" value="1"/>
</dbReference>
<evidence type="ECO:0000313" key="5">
    <source>
        <dbReference type="EMBL" id="MBD3867395.1"/>
    </source>
</evidence>
<evidence type="ECO:0000256" key="2">
    <source>
        <dbReference type="ARBA" id="ARBA00022679"/>
    </source>
</evidence>
<evidence type="ECO:0000259" key="4">
    <source>
        <dbReference type="SMART" id="SM00563"/>
    </source>
</evidence>
<protein>
    <submittedName>
        <fullName evidence="5">1-acyl-sn-glycerol-3-phosphate acyltransferase</fullName>
    </submittedName>
</protein>
<dbReference type="SMART" id="SM00563">
    <property type="entry name" value="PlsC"/>
    <property type="match status" value="1"/>
</dbReference>
<dbReference type="PANTHER" id="PTHR10434:SF11">
    <property type="entry name" value="1-ACYL-SN-GLYCEROL-3-PHOSPHATE ACYLTRANSFERASE"/>
    <property type="match status" value="1"/>
</dbReference>
<dbReference type="PANTHER" id="PTHR10434">
    <property type="entry name" value="1-ACYL-SN-GLYCEROL-3-PHOSPHATE ACYLTRANSFERASE"/>
    <property type="match status" value="1"/>
</dbReference>
<evidence type="ECO:0000313" key="6">
    <source>
        <dbReference type="Proteomes" id="UP000648239"/>
    </source>
</evidence>
<dbReference type="GO" id="GO:0006654">
    <property type="term" value="P:phosphatidic acid biosynthetic process"/>
    <property type="evidence" value="ECO:0007669"/>
    <property type="project" value="TreeGrafter"/>
</dbReference>
<gene>
    <name evidence="5" type="ORF">IFK94_04635</name>
</gene>
<reference evidence="5 6" key="1">
    <citation type="submission" date="2020-08" db="EMBL/GenBank/DDBJ databases">
        <title>Acidobacteriota in marine sediments use diverse sulfur dissimilation pathways.</title>
        <authorList>
            <person name="Wasmund K."/>
        </authorList>
    </citation>
    <scope>NUCLEOTIDE SEQUENCE [LARGE SCALE GENOMIC DNA]</scope>
    <source>
        <strain evidence="5">MAG AM4</strain>
    </source>
</reference>
<name>A0A8J7C1G5_9BACT</name>
<evidence type="ECO:0000256" key="3">
    <source>
        <dbReference type="ARBA" id="ARBA00023315"/>
    </source>
</evidence>
<comment type="caution">
    <text evidence="5">The sequence shown here is derived from an EMBL/GenBank/DDBJ whole genome shotgun (WGS) entry which is preliminary data.</text>
</comment>
<sequence>MWLNRLTLLTTPLFGLYWDFRFEAEGDRIPRDVPLILAPNHTSFLDPWFLGWVFPRQVHHLINREWYERSTAWNLFFRANGTVPVSPSDPEATLQAVRGVLDRNDVICIFPEGKVSADGRLRRFRSGIGWFASVTGVPVIPVGIEGAFDSLPKGKKFPRRARITIRAGKPMHYPNPGPDPNRRETFAFVQQIRREVERLTGVPEPGDG</sequence>